<evidence type="ECO:0000259" key="10">
    <source>
        <dbReference type="PROSITE" id="PS51635"/>
    </source>
</evidence>
<dbReference type="InterPro" id="IPR002641">
    <property type="entry name" value="PNPLA_dom"/>
</dbReference>
<feature type="short sequence motif" description="DGA/G" evidence="8">
    <location>
        <begin position="391"/>
        <end position="393"/>
    </location>
</feature>
<dbReference type="SUPFAM" id="SSF52151">
    <property type="entry name" value="FabD/lysophospholipase-like"/>
    <property type="match status" value="1"/>
</dbReference>
<dbReference type="Pfam" id="PF15031">
    <property type="entry name" value="DUF4528"/>
    <property type="match status" value="1"/>
</dbReference>
<feature type="active site" description="Nucleophile" evidence="8">
    <location>
        <position position="242"/>
    </location>
</feature>
<evidence type="ECO:0000256" key="1">
    <source>
        <dbReference type="ARBA" id="ARBA00013278"/>
    </source>
</evidence>
<keyword evidence="5 8" id="KW-0443">Lipid metabolism</keyword>
<feature type="repeat" description="ANK" evidence="7">
    <location>
        <begin position="127"/>
        <end position="159"/>
    </location>
</feature>
<organism evidence="11">
    <name type="scientific">Notodromas monacha</name>
    <dbReference type="NCBI Taxonomy" id="399045"/>
    <lineage>
        <taxon>Eukaryota</taxon>
        <taxon>Metazoa</taxon>
        <taxon>Ecdysozoa</taxon>
        <taxon>Arthropoda</taxon>
        <taxon>Crustacea</taxon>
        <taxon>Oligostraca</taxon>
        <taxon>Ostracoda</taxon>
        <taxon>Podocopa</taxon>
        <taxon>Podocopida</taxon>
        <taxon>Cypridocopina</taxon>
        <taxon>Cypridoidea</taxon>
        <taxon>Cyprididae</taxon>
        <taxon>Notodromas</taxon>
    </lineage>
</organism>
<dbReference type="PANTHER" id="PTHR24139:SF34">
    <property type="entry name" value="85_88 KDA CALCIUM-INDEPENDENT PHOSPHOLIPASE A2"/>
    <property type="match status" value="1"/>
</dbReference>
<dbReference type="OrthoDB" id="10021675at2759"/>
<evidence type="ECO:0000313" key="12">
    <source>
        <dbReference type="Proteomes" id="UP000678499"/>
    </source>
</evidence>
<dbReference type="EMBL" id="OA882779">
    <property type="protein sequence ID" value="CAD7276893.1"/>
    <property type="molecule type" value="Genomic_DNA"/>
</dbReference>
<dbReference type="SMART" id="SM00248">
    <property type="entry name" value="ANK"/>
    <property type="match status" value="3"/>
</dbReference>
<dbReference type="PROSITE" id="PS50088">
    <property type="entry name" value="ANK_REPEAT"/>
    <property type="match status" value="1"/>
</dbReference>
<dbReference type="Gene3D" id="1.25.40.20">
    <property type="entry name" value="Ankyrin repeat-containing domain"/>
    <property type="match status" value="1"/>
</dbReference>
<dbReference type="SUPFAM" id="SSF48403">
    <property type="entry name" value="Ankyrin repeat"/>
    <property type="match status" value="1"/>
</dbReference>
<dbReference type="PROSITE" id="PS50297">
    <property type="entry name" value="ANK_REP_REGION"/>
    <property type="match status" value="1"/>
</dbReference>
<evidence type="ECO:0000256" key="4">
    <source>
        <dbReference type="ARBA" id="ARBA00023043"/>
    </source>
</evidence>
<evidence type="ECO:0000256" key="8">
    <source>
        <dbReference type="PROSITE-ProRule" id="PRU01161"/>
    </source>
</evidence>
<dbReference type="InterPro" id="IPR002110">
    <property type="entry name" value="Ankyrin_rpt"/>
</dbReference>
<dbReference type="PANTHER" id="PTHR24139">
    <property type="entry name" value="CALCIUM-INDEPENDENT PHOSPHOLIPASE A2"/>
    <property type="match status" value="1"/>
</dbReference>
<gene>
    <name evidence="11" type="ORF">NMOB1V02_LOCUS4641</name>
</gene>
<dbReference type="InterPro" id="IPR047148">
    <property type="entry name" value="PLPL9"/>
</dbReference>
<feature type="domain" description="PNPLA" evidence="10">
    <location>
        <begin position="204"/>
        <end position="404"/>
    </location>
</feature>
<feature type="short sequence motif" description="GXSXG" evidence="8">
    <location>
        <begin position="240"/>
        <end position="244"/>
    </location>
</feature>
<keyword evidence="3 8" id="KW-0378">Hydrolase</keyword>
<dbReference type="InterPro" id="IPR016035">
    <property type="entry name" value="Acyl_Trfase/lysoPLipase"/>
</dbReference>
<dbReference type="Gene3D" id="3.40.1090.10">
    <property type="entry name" value="Cytosolic phospholipase A2 catalytic domain"/>
    <property type="match status" value="1"/>
</dbReference>
<sequence>MCRRFRGNGPTSTSWAIVISPGLFPFFSRLDMRYGGTPLHWVTQRPIMEAFIKLGCLLDARNFLGDTALHLMKAILFVIFRPPSSGLNLCNIVICTCPDDLLVQHDRLACAVTLLSHGCDVNAEDREGNTPLHLACSMGRMNLVKGLLAMGASLRSRNKEGMWPRHMAATIKNPADRNPVLYLLHAVGAPRCPVRYPSCTPGCSPDGNEQGAPLSNSGMLLALEDALGMPVADCFHWIAGTSTGAYLALFLLNGKSVRECQRLYLQLKDQVLQGSRPYSSEKLEEFLRLHLGDDSVMTDIEKARVVITTSLVDRFPPELHLFRNYQSPQATMAEYVEKKRQENPNWDFPFKFPQKNSLWTPPPPHQQLQWQAARASGAAPTYFRAFSRFLDGGLIANNPTMDLLTEIWQHNMVMGLVGRKEEQVQISCVVSLGTGMKPITAMEQCADAFFPDSLSIFTATKAYQSAQALFKVLVEEMTNSDYHVCDRCRAWCGLTGTPYYRLTPSLDKTFPLDETRDDILVDAMWETMVFMHRKRAEVKTIAELLKGGPDIETSNAPETNPAADGVEKPYARTRRNSQEEMLAAVVAIVESDRHLDEDEVVGGSGMSVDDVEAAATTFHADETAEDLELKKRRLNLSCHVGGGMGDLFDFLRGFAHGHHRNPPFRRDFGFNYGEPPFRRDPGTFDPPGFDDDEFSFFGDRGSFPEFGGPIDEVFREFEKHMEEMLGAFSVPPPGFGSIRVDEWAPSGPRDEYRNSSEPGQVLSLRDEMLKKNPSKKSPGYSSNGCGDCLPSGVDTDLDEQVQKGGLESLLRPEAPVVELPEENNRGWFRNTTITSKSVTTRRIGDKMITVTETRLPDGTIETNRTVVNMNEDEVPTFEESWSGNRLPFNEYEGGNNSDTTVGVYESLPSQNAPYKFGKFFRNILDSFSGLLGLHQKIWLSKRLSVWMNCYANRLLCSQSRILSDSIESRVVKRHFFVSAGKPEASLVLSLHLRKRNYPPWTSFFIRQSDVTNDQWGWTHFNWTVDGLNYHILRTGCYPYIKYHCTKRPLADLRLEDWFFGAIKLMNLGIPCLAYGTAARFLIRSRETVQTPSGVEVSIYFLIKENHGAEF</sequence>
<feature type="active site" description="Proton acceptor" evidence="8">
    <location>
        <position position="391"/>
    </location>
</feature>
<comment type="catalytic activity">
    <reaction evidence="6">
        <text>a 1,2-diacyl-sn-glycero-3-phosphocholine + H2O = a 1-acyl-sn-glycero-3-phosphocholine + a fatty acid + H(+)</text>
        <dbReference type="Rhea" id="RHEA:15801"/>
        <dbReference type="ChEBI" id="CHEBI:15377"/>
        <dbReference type="ChEBI" id="CHEBI:15378"/>
        <dbReference type="ChEBI" id="CHEBI:28868"/>
        <dbReference type="ChEBI" id="CHEBI:57643"/>
        <dbReference type="ChEBI" id="CHEBI:58168"/>
        <dbReference type="EC" id="3.1.1.4"/>
    </reaction>
    <physiologicalReaction direction="left-to-right" evidence="6">
        <dbReference type="Rhea" id="RHEA:15802"/>
    </physiologicalReaction>
</comment>
<keyword evidence="8" id="KW-0442">Lipid degradation</keyword>
<accession>A0A7R9GDM3</accession>
<dbReference type="GO" id="GO:0016042">
    <property type="term" value="P:lipid catabolic process"/>
    <property type="evidence" value="ECO:0007669"/>
    <property type="project" value="UniProtKB-UniRule"/>
</dbReference>
<dbReference type="GO" id="GO:0047499">
    <property type="term" value="F:calcium-independent phospholipase A2 activity"/>
    <property type="evidence" value="ECO:0007669"/>
    <property type="project" value="InterPro"/>
</dbReference>
<evidence type="ECO:0000256" key="2">
    <source>
        <dbReference type="ARBA" id="ARBA00022737"/>
    </source>
</evidence>
<evidence type="ECO:0000256" key="5">
    <source>
        <dbReference type="ARBA" id="ARBA00023098"/>
    </source>
</evidence>
<dbReference type="EMBL" id="CAJPEX010000742">
    <property type="protein sequence ID" value="CAG0917045.1"/>
    <property type="molecule type" value="Genomic_DNA"/>
</dbReference>
<evidence type="ECO:0000256" key="3">
    <source>
        <dbReference type="ARBA" id="ARBA00022801"/>
    </source>
</evidence>
<evidence type="ECO:0000313" key="11">
    <source>
        <dbReference type="EMBL" id="CAD7276893.1"/>
    </source>
</evidence>
<feature type="region of interest" description="Disordered" evidence="9">
    <location>
        <begin position="739"/>
        <end position="796"/>
    </location>
</feature>
<evidence type="ECO:0000256" key="6">
    <source>
        <dbReference type="ARBA" id="ARBA00023422"/>
    </source>
</evidence>
<dbReference type="GO" id="GO:0052816">
    <property type="term" value="F:long-chain fatty acyl-CoA hydrolase activity"/>
    <property type="evidence" value="ECO:0007669"/>
    <property type="project" value="TreeGrafter"/>
</dbReference>
<name>A0A7R9GDM3_9CRUS</name>
<comment type="caution">
    <text evidence="8">Lacks conserved residue(s) required for the propagation of feature annotation.</text>
</comment>
<dbReference type="Pfam" id="PF12796">
    <property type="entry name" value="Ank_2"/>
    <property type="match status" value="1"/>
</dbReference>
<dbReference type="PROSITE" id="PS51635">
    <property type="entry name" value="PNPLA"/>
    <property type="match status" value="1"/>
</dbReference>
<reference evidence="11" key="1">
    <citation type="submission" date="2020-11" db="EMBL/GenBank/DDBJ databases">
        <authorList>
            <person name="Tran Van P."/>
        </authorList>
    </citation>
    <scope>NUCLEOTIDE SEQUENCE</scope>
</reference>
<keyword evidence="12" id="KW-1185">Reference proteome</keyword>
<dbReference type="EC" id="3.1.1.4" evidence="1"/>
<dbReference type="InterPro" id="IPR029245">
    <property type="entry name" value="DUF4528"/>
</dbReference>
<dbReference type="GO" id="GO:2000304">
    <property type="term" value="P:positive regulation of ceramide biosynthetic process"/>
    <property type="evidence" value="ECO:0007669"/>
    <property type="project" value="TreeGrafter"/>
</dbReference>
<dbReference type="InterPro" id="IPR036770">
    <property type="entry name" value="Ankyrin_rpt-contain_sf"/>
</dbReference>
<dbReference type="GO" id="GO:0005739">
    <property type="term" value="C:mitochondrion"/>
    <property type="evidence" value="ECO:0007669"/>
    <property type="project" value="TreeGrafter"/>
</dbReference>
<dbReference type="Pfam" id="PF01734">
    <property type="entry name" value="Patatin"/>
    <property type="match status" value="1"/>
</dbReference>
<keyword evidence="4 7" id="KW-0040">ANK repeat</keyword>
<protein>
    <recommendedName>
        <fullName evidence="1">phospholipase A2</fullName>
        <ecNumber evidence="1">3.1.1.4</ecNumber>
    </recommendedName>
</protein>
<feature type="region of interest" description="Disordered" evidence="9">
    <location>
        <begin position="549"/>
        <end position="569"/>
    </location>
</feature>
<dbReference type="Proteomes" id="UP000678499">
    <property type="component" value="Unassembled WGS sequence"/>
</dbReference>
<keyword evidence="2" id="KW-0677">Repeat</keyword>
<evidence type="ECO:0000256" key="7">
    <source>
        <dbReference type="PROSITE-ProRule" id="PRU00023"/>
    </source>
</evidence>
<dbReference type="AlphaFoldDB" id="A0A7R9GDM3"/>
<proteinExistence type="predicted"/>
<evidence type="ECO:0000256" key="9">
    <source>
        <dbReference type="SAM" id="MobiDB-lite"/>
    </source>
</evidence>